<evidence type="ECO:0000259" key="1">
    <source>
        <dbReference type="PROSITE" id="PS51819"/>
    </source>
</evidence>
<dbReference type="OrthoDB" id="8562712at2"/>
<dbReference type="SUPFAM" id="SSF54593">
    <property type="entry name" value="Glyoxalase/Bleomycin resistance protein/Dihydroxybiphenyl dioxygenase"/>
    <property type="match status" value="1"/>
</dbReference>
<dbReference type="Proteomes" id="UP000295722">
    <property type="component" value="Unassembled WGS sequence"/>
</dbReference>
<proteinExistence type="predicted"/>
<name>A0A4R5M8J7_9BURK</name>
<comment type="caution">
    <text evidence="2">The sequence shown here is derived from an EMBL/GenBank/DDBJ whole genome shotgun (WGS) entry which is preliminary data.</text>
</comment>
<reference evidence="2 3" key="1">
    <citation type="submission" date="2019-03" db="EMBL/GenBank/DDBJ databases">
        <title>Paraburkholderia sp. 4M-K11, isolated from subtropical forest soil.</title>
        <authorList>
            <person name="Gao Z.-H."/>
            <person name="Qiu L.-H."/>
        </authorList>
    </citation>
    <scope>NUCLEOTIDE SEQUENCE [LARGE SCALE GENOMIC DNA]</scope>
    <source>
        <strain evidence="2 3">4M-K11</strain>
    </source>
</reference>
<dbReference type="InterPro" id="IPR004360">
    <property type="entry name" value="Glyas_Fos-R_dOase_dom"/>
</dbReference>
<evidence type="ECO:0000313" key="2">
    <source>
        <dbReference type="EMBL" id="TDG22776.1"/>
    </source>
</evidence>
<sequence>MKIDRLDHFTVRTAKLAETTTFFEQVAGLKVGPRPPFRFDGRWLYNGEWPIVHLAANEPSEGGLHAYLGTRDIDRDGGSGVLDHIAFRCVDLPAFEARLRALGMGYRARTVPAQHEYQVFVVDPNGMTIEFIFDSSETASWDGSTEYPSERP</sequence>
<dbReference type="PANTHER" id="PTHR46142:SF3">
    <property type="entry name" value="F18B13.24 PROTEIN"/>
    <property type="match status" value="1"/>
</dbReference>
<dbReference type="RefSeq" id="WP_133195872.1">
    <property type="nucleotide sequence ID" value="NZ_JBHUCW010000011.1"/>
</dbReference>
<keyword evidence="2" id="KW-0223">Dioxygenase</keyword>
<dbReference type="PROSITE" id="PS51819">
    <property type="entry name" value="VOC"/>
    <property type="match status" value="1"/>
</dbReference>
<gene>
    <name evidence="2" type="ORF">EYW47_16295</name>
</gene>
<dbReference type="InterPro" id="IPR037523">
    <property type="entry name" value="VOC_core"/>
</dbReference>
<dbReference type="Gene3D" id="3.10.180.10">
    <property type="entry name" value="2,3-Dihydroxybiphenyl 1,2-Dioxygenase, domain 1"/>
    <property type="match status" value="1"/>
</dbReference>
<dbReference type="GO" id="GO:0051213">
    <property type="term" value="F:dioxygenase activity"/>
    <property type="evidence" value="ECO:0007669"/>
    <property type="project" value="UniProtKB-KW"/>
</dbReference>
<protein>
    <submittedName>
        <fullName evidence="2">Extradiol dioxygenase</fullName>
    </submittedName>
</protein>
<feature type="domain" description="VOC" evidence="1">
    <location>
        <begin position="5"/>
        <end position="134"/>
    </location>
</feature>
<dbReference type="InterPro" id="IPR029068">
    <property type="entry name" value="Glyas_Bleomycin-R_OHBP_Dase"/>
</dbReference>
<accession>A0A4R5M8J7</accession>
<evidence type="ECO:0000313" key="3">
    <source>
        <dbReference type="Proteomes" id="UP000295722"/>
    </source>
</evidence>
<dbReference type="PANTHER" id="PTHR46142">
    <property type="match status" value="1"/>
</dbReference>
<dbReference type="Pfam" id="PF00903">
    <property type="entry name" value="Glyoxalase"/>
    <property type="match status" value="1"/>
</dbReference>
<dbReference type="AlphaFoldDB" id="A0A4R5M8J7"/>
<keyword evidence="2" id="KW-0560">Oxidoreductase</keyword>
<dbReference type="EMBL" id="SMRP01000007">
    <property type="protein sequence ID" value="TDG22776.1"/>
    <property type="molecule type" value="Genomic_DNA"/>
</dbReference>
<keyword evidence="3" id="KW-1185">Reference proteome</keyword>
<organism evidence="2 3">
    <name type="scientific">Paraburkholderia silviterrae</name>
    <dbReference type="NCBI Taxonomy" id="2528715"/>
    <lineage>
        <taxon>Bacteria</taxon>
        <taxon>Pseudomonadati</taxon>
        <taxon>Pseudomonadota</taxon>
        <taxon>Betaproteobacteria</taxon>
        <taxon>Burkholderiales</taxon>
        <taxon>Burkholderiaceae</taxon>
        <taxon>Paraburkholderia</taxon>
    </lineage>
</organism>